<accession>A0A3P3U8Y2</accession>
<protein>
    <submittedName>
        <fullName evidence="1">Uncharacterized protein</fullName>
    </submittedName>
</protein>
<name>A0A3P3U8Y2_9BACL</name>
<proteinExistence type="predicted"/>
<comment type="caution">
    <text evidence="1">The sequence shown here is derived from an EMBL/GenBank/DDBJ whole genome shotgun (WGS) entry which is preliminary data.</text>
</comment>
<keyword evidence="2" id="KW-1185">Reference proteome</keyword>
<reference evidence="1 2" key="1">
    <citation type="submission" date="2018-11" db="EMBL/GenBank/DDBJ databases">
        <title>Genome sequencing of Paenibacillus sp. KCOM 3021 (= ChDC PVNT-B20).</title>
        <authorList>
            <person name="Kook J.-K."/>
            <person name="Park S.-N."/>
            <person name="Lim Y.K."/>
        </authorList>
    </citation>
    <scope>NUCLEOTIDE SEQUENCE [LARGE SCALE GENOMIC DNA]</scope>
    <source>
        <strain evidence="1 2">KCOM 3021</strain>
    </source>
</reference>
<gene>
    <name evidence="1" type="ORF">EHV15_30705</name>
</gene>
<evidence type="ECO:0000313" key="1">
    <source>
        <dbReference type="EMBL" id="RRJ66812.1"/>
    </source>
</evidence>
<organism evidence="1 2">
    <name type="scientific">Paenibacillus oralis</name>
    <dbReference type="NCBI Taxonomy" id="2490856"/>
    <lineage>
        <taxon>Bacteria</taxon>
        <taxon>Bacillati</taxon>
        <taxon>Bacillota</taxon>
        <taxon>Bacilli</taxon>
        <taxon>Bacillales</taxon>
        <taxon>Paenibacillaceae</taxon>
        <taxon>Paenibacillus</taxon>
    </lineage>
</organism>
<evidence type="ECO:0000313" key="2">
    <source>
        <dbReference type="Proteomes" id="UP000267017"/>
    </source>
</evidence>
<dbReference type="AlphaFoldDB" id="A0A3P3U8Y2"/>
<dbReference type="OrthoDB" id="2756463at2"/>
<dbReference type="RefSeq" id="WP_128634597.1">
    <property type="nucleotide sequence ID" value="NZ_RRCN01000001.1"/>
</dbReference>
<dbReference type="EMBL" id="RRCN01000001">
    <property type="protein sequence ID" value="RRJ66812.1"/>
    <property type="molecule type" value="Genomic_DNA"/>
</dbReference>
<sequence length="115" mass="13380">MNPYQKRMKEIAGKAACRAWNQPLLNSGLWFHGDVRDNFYYASYLFAAVADAGEKPPFDRDEGRRLAEAYCCASFGCRIRTRTARCTAIGRWALIRCPNRQERESAVFFSFWRRV</sequence>
<dbReference type="Proteomes" id="UP000267017">
    <property type="component" value="Unassembled WGS sequence"/>
</dbReference>